<proteinExistence type="predicted"/>
<keyword evidence="3" id="KW-1185">Reference proteome</keyword>
<feature type="region of interest" description="Disordered" evidence="1">
    <location>
        <begin position="174"/>
        <end position="230"/>
    </location>
</feature>
<dbReference type="Proteomes" id="UP001633002">
    <property type="component" value="Unassembled WGS sequence"/>
</dbReference>
<dbReference type="PANTHER" id="PTHR31307">
    <property type="entry name" value="TRIHELIX TRANSCRIPTION FACTOR ASIL2"/>
    <property type="match status" value="1"/>
</dbReference>
<evidence type="ECO:0000256" key="1">
    <source>
        <dbReference type="SAM" id="MobiDB-lite"/>
    </source>
</evidence>
<evidence type="ECO:0000313" key="3">
    <source>
        <dbReference type="Proteomes" id="UP001633002"/>
    </source>
</evidence>
<accession>A0ABD3HMJ3</accession>
<dbReference type="EMBL" id="JBJQOH010000003">
    <property type="protein sequence ID" value="KAL3692648.1"/>
    <property type="molecule type" value="Genomic_DNA"/>
</dbReference>
<feature type="compositionally biased region" description="Polar residues" evidence="1">
    <location>
        <begin position="213"/>
        <end position="226"/>
    </location>
</feature>
<protein>
    <recommendedName>
        <fullName evidence="4">MADF domain-containing protein</fullName>
    </recommendedName>
</protein>
<dbReference type="InterPro" id="IPR044823">
    <property type="entry name" value="ASIL1/2-like"/>
</dbReference>
<reference evidence="2 3" key="1">
    <citation type="submission" date="2024-09" db="EMBL/GenBank/DDBJ databases">
        <title>Chromosome-scale assembly of Riccia sorocarpa.</title>
        <authorList>
            <person name="Paukszto L."/>
        </authorList>
    </citation>
    <scope>NUCLEOTIDE SEQUENCE [LARGE SCALE GENOMIC DNA]</scope>
    <source>
        <strain evidence="2">LP-2024</strain>
        <tissue evidence="2">Aerial parts of the thallus</tissue>
    </source>
</reference>
<gene>
    <name evidence="2" type="ORF">R1sor_006299</name>
</gene>
<dbReference type="PANTHER" id="PTHR31307:SF63">
    <property type="entry name" value="MYB_SANT-LIKE DNA-BINDING DOMAIN-CONTAINING PROTEIN"/>
    <property type="match status" value="1"/>
</dbReference>
<name>A0ABD3HMJ3_9MARC</name>
<sequence>MEPKFEYRGFALRPQRQLVLTVAHLVKKCTEKQRNMAARRVLPSFAQRYAAVMASRAIPDSQVPSDNEDMQSDEDGLWPRSAIREFLQEYKIMKIDHLQGDNLSERHWLQLCTKLNSGSRVYTAKQLKNKRDLLRKIFKKEQAKKGRTGEGASNWEWYDAMYEIMHSTPSLNGIPNASDNGECHNIPTGGERNSTDSPPMMDLNHTPPGSDPRVQNPSVPNGSTVGRRSRTIERLVNRNDPDDVETGEPSVIATPGIQGQAVRKGGRSPVSKSIKLVANAMNTFTEAFVESKKRKSDSDDRRTKLLEDLFALKRREMFPDDP</sequence>
<evidence type="ECO:0008006" key="4">
    <source>
        <dbReference type="Google" id="ProtNLM"/>
    </source>
</evidence>
<comment type="caution">
    <text evidence="2">The sequence shown here is derived from an EMBL/GenBank/DDBJ whole genome shotgun (WGS) entry which is preliminary data.</text>
</comment>
<evidence type="ECO:0000313" key="2">
    <source>
        <dbReference type="EMBL" id="KAL3692648.1"/>
    </source>
</evidence>
<organism evidence="2 3">
    <name type="scientific">Riccia sorocarpa</name>
    <dbReference type="NCBI Taxonomy" id="122646"/>
    <lineage>
        <taxon>Eukaryota</taxon>
        <taxon>Viridiplantae</taxon>
        <taxon>Streptophyta</taxon>
        <taxon>Embryophyta</taxon>
        <taxon>Marchantiophyta</taxon>
        <taxon>Marchantiopsida</taxon>
        <taxon>Marchantiidae</taxon>
        <taxon>Marchantiales</taxon>
        <taxon>Ricciaceae</taxon>
        <taxon>Riccia</taxon>
    </lineage>
</organism>
<dbReference type="AlphaFoldDB" id="A0ABD3HMJ3"/>